<dbReference type="InterPro" id="IPR024445">
    <property type="entry name" value="Tnp_ISXO2-like"/>
</dbReference>
<dbReference type="PANTHER" id="PTHR47163">
    <property type="entry name" value="DDE_TNP_IS1595 DOMAIN-CONTAINING PROTEIN"/>
    <property type="match status" value="1"/>
</dbReference>
<dbReference type="SMART" id="SM01126">
    <property type="entry name" value="DDE_Tnp_IS1595"/>
    <property type="match status" value="1"/>
</dbReference>
<dbReference type="PANTHER" id="PTHR47163:SF2">
    <property type="entry name" value="SI:DKEY-17M8.2"/>
    <property type="match status" value="1"/>
</dbReference>
<name>A0AA94PQK8_9BACT</name>
<comment type="caution">
    <text evidence="2">The sequence shown here is derived from an EMBL/GenBank/DDBJ whole genome shotgun (WGS) entry which is preliminary data.</text>
</comment>
<gene>
    <name evidence="2" type="ORF">EDC59_103282</name>
</gene>
<protein>
    <submittedName>
        <fullName evidence="2">Transposase</fullName>
    </submittedName>
</protein>
<dbReference type="RefSeq" id="WP_099093205.1">
    <property type="nucleotide sequence ID" value="NZ_CP014206.1"/>
</dbReference>
<dbReference type="Pfam" id="PF12762">
    <property type="entry name" value="DDE_Tnp_IS1595"/>
    <property type="match status" value="1"/>
</dbReference>
<evidence type="ECO:0000313" key="3">
    <source>
        <dbReference type="Proteomes" id="UP000295506"/>
    </source>
</evidence>
<dbReference type="InterPro" id="IPR053164">
    <property type="entry name" value="IS1016-like_transposase"/>
</dbReference>
<evidence type="ECO:0000259" key="1">
    <source>
        <dbReference type="SMART" id="SM01126"/>
    </source>
</evidence>
<organism evidence="2 3">
    <name type="scientific">Pseudodesulfovibrio indicus</name>
    <dbReference type="NCBI Taxonomy" id="1716143"/>
    <lineage>
        <taxon>Bacteria</taxon>
        <taxon>Pseudomonadati</taxon>
        <taxon>Thermodesulfobacteriota</taxon>
        <taxon>Desulfovibrionia</taxon>
        <taxon>Desulfovibrionales</taxon>
        <taxon>Desulfovibrionaceae</taxon>
    </lineage>
</organism>
<dbReference type="AlphaFoldDB" id="A0AA94PQK8"/>
<dbReference type="EMBL" id="SOBK01000003">
    <property type="protein sequence ID" value="TDT89979.1"/>
    <property type="molecule type" value="Genomic_DNA"/>
</dbReference>
<accession>A0AA94PQK8</accession>
<evidence type="ECO:0000313" key="2">
    <source>
        <dbReference type="EMBL" id="TDT89979.1"/>
    </source>
</evidence>
<sequence length="219" mass="25348">MRIKRSRLSGRISGRLIEHFVAGTPARTACELVGVNRNTAISFYHRLRNIIAEQMPSMDMFSGEVEVDESYFGGYRRGIRGRGAAGKVAVFGILKRNGRVYAQILPDTKSKTLKEIIDSQVHPDSVVYTDGLSSYNVLDVSEFKHYRINHLKKYVDGHNLINGIENFWNQAKRHLRKYNGIPRKHFWLYLKECEFRFNYGSPKEQLSTLKEWIKRHNAA</sequence>
<proteinExistence type="predicted"/>
<reference evidence="2 3" key="1">
    <citation type="submission" date="2019-03" db="EMBL/GenBank/DDBJ databases">
        <title>Genomic Encyclopedia of Type Strains, Phase IV (KMG-IV): sequencing the most valuable type-strain genomes for metagenomic binning, comparative biology and taxonomic classification.</title>
        <authorList>
            <person name="Goeker M."/>
        </authorList>
    </citation>
    <scope>NUCLEOTIDE SEQUENCE [LARGE SCALE GENOMIC DNA]</scope>
    <source>
        <strain evidence="2 3">DSM 101483</strain>
    </source>
</reference>
<dbReference type="Proteomes" id="UP000295506">
    <property type="component" value="Unassembled WGS sequence"/>
</dbReference>
<dbReference type="NCBIfam" id="NF033547">
    <property type="entry name" value="transpos_IS1595"/>
    <property type="match status" value="1"/>
</dbReference>
<feature type="domain" description="ISXO2-like transposase" evidence="1">
    <location>
        <begin position="60"/>
        <end position="198"/>
    </location>
</feature>